<reference evidence="2 3" key="1">
    <citation type="submission" date="2020-07" db="EMBL/GenBank/DDBJ databases">
        <title>Characterization and genome sequencing of isolate MD1, a novel member within the family Lachnospiraceae.</title>
        <authorList>
            <person name="Rettenmaier R."/>
            <person name="Di Bello L."/>
            <person name="Zinser C."/>
            <person name="Scheitz K."/>
            <person name="Liebl W."/>
            <person name="Zverlov V."/>
        </authorList>
    </citation>
    <scope>NUCLEOTIDE SEQUENCE [LARGE SCALE GENOMIC DNA]</scope>
    <source>
        <strain evidence="2 3">MD1</strain>
    </source>
</reference>
<feature type="transmembrane region" description="Helical" evidence="1">
    <location>
        <begin position="7"/>
        <end position="28"/>
    </location>
</feature>
<gene>
    <name evidence="2" type="ORF">H0486_03755</name>
</gene>
<accession>A0A839JZA9</accession>
<keyword evidence="1" id="KW-0472">Membrane</keyword>
<dbReference type="AlphaFoldDB" id="A0A839JZA9"/>
<keyword evidence="3" id="KW-1185">Reference proteome</keyword>
<evidence type="ECO:0000256" key="1">
    <source>
        <dbReference type="SAM" id="Phobius"/>
    </source>
</evidence>
<keyword evidence="1" id="KW-0812">Transmembrane</keyword>
<keyword evidence="1" id="KW-1133">Transmembrane helix</keyword>
<name>A0A839JZA9_9FIRM</name>
<proteinExistence type="predicted"/>
<sequence length="49" mass="5583">MRIKKKYFWISACIILAAVLIVLCVGYFTGNQVTEYDGTLVNLEFPNLI</sequence>
<dbReference type="RefSeq" id="WP_228351725.1">
    <property type="nucleotide sequence ID" value="NZ_JACEGA010000001.1"/>
</dbReference>
<organism evidence="2 3">
    <name type="scientific">Variimorphobacter saccharofermentans</name>
    <dbReference type="NCBI Taxonomy" id="2755051"/>
    <lineage>
        <taxon>Bacteria</taxon>
        <taxon>Bacillati</taxon>
        <taxon>Bacillota</taxon>
        <taxon>Clostridia</taxon>
        <taxon>Lachnospirales</taxon>
        <taxon>Lachnospiraceae</taxon>
        <taxon>Variimorphobacter</taxon>
    </lineage>
</organism>
<protein>
    <submittedName>
        <fullName evidence="2">Uncharacterized protein</fullName>
    </submittedName>
</protein>
<dbReference type="EMBL" id="JACEGA010000001">
    <property type="protein sequence ID" value="MBB2181989.1"/>
    <property type="molecule type" value="Genomic_DNA"/>
</dbReference>
<dbReference type="Proteomes" id="UP000574276">
    <property type="component" value="Unassembled WGS sequence"/>
</dbReference>
<evidence type="ECO:0000313" key="3">
    <source>
        <dbReference type="Proteomes" id="UP000574276"/>
    </source>
</evidence>
<comment type="caution">
    <text evidence="2">The sequence shown here is derived from an EMBL/GenBank/DDBJ whole genome shotgun (WGS) entry which is preliminary data.</text>
</comment>
<evidence type="ECO:0000313" key="2">
    <source>
        <dbReference type="EMBL" id="MBB2181989.1"/>
    </source>
</evidence>